<dbReference type="InterPro" id="IPR052958">
    <property type="entry name" value="IFN-induced_PKR_regulator"/>
</dbReference>
<keyword evidence="1" id="KW-1185">Reference proteome</keyword>
<proteinExistence type="predicted"/>
<accession>A0A8B8G165</accession>
<dbReference type="InterPro" id="IPR012337">
    <property type="entry name" value="RNaseH-like_sf"/>
</dbReference>
<dbReference type="PANTHER" id="PTHR46289:SF14">
    <property type="entry name" value="DUF4371 DOMAIN-CONTAINING PROTEIN"/>
    <property type="match status" value="1"/>
</dbReference>
<sequence>MFTLNKLKNIANSDVSDKALAQTILDNLEIMGLELIYLIGQGYDGTEAMSGKFNGTQKHINDKYPTALYIHCGAHSLNLAISFSCNVTDIRNCMDTMQSICNFFGYPKRQNVLKISIQNELHESKLKKLKKFCPTRWVERHDAVFVFHELQPAVLDALNEISTWKDTEISALANQLSSSIHRLRF</sequence>
<dbReference type="GeneID" id="112687695"/>
<dbReference type="AlphaFoldDB" id="A0A8B8G165"/>
<dbReference type="PANTHER" id="PTHR46289">
    <property type="entry name" value="52 KDA REPRESSOR OF THE INHIBITOR OF THE PROTEIN KINASE-LIKE PROTEIN-RELATED"/>
    <property type="match status" value="1"/>
</dbReference>
<name>A0A8B8G165_9HEMI</name>
<reference evidence="2" key="1">
    <citation type="submission" date="2025-08" db="UniProtKB">
        <authorList>
            <consortium name="RefSeq"/>
        </authorList>
    </citation>
    <scope>IDENTIFICATION</scope>
    <source>
        <tissue evidence="2">Whole body</tissue>
    </source>
</reference>
<dbReference type="RefSeq" id="XP_025416346.1">
    <property type="nucleotide sequence ID" value="XM_025560561.1"/>
</dbReference>
<dbReference type="SUPFAM" id="SSF53098">
    <property type="entry name" value="Ribonuclease H-like"/>
    <property type="match status" value="1"/>
</dbReference>
<organism evidence="1 2">
    <name type="scientific">Sipha flava</name>
    <name type="common">yellow sugarcane aphid</name>
    <dbReference type="NCBI Taxonomy" id="143950"/>
    <lineage>
        <taxon>Eukaryota</taxon>
        <taxon>Metazoa</taxon>
        <taxon>Ecdysozoa</taxon>
        <taxon>Arthropoda</taxon>
        <taxon>Hexapoda</taxon>
        <taxon>Insecta</taxon>
        <taxon>Pterygota</taxon>
        <taxon>Neoptera</taxon>
        <taxon>Paraneoptera</taxon>
        <taxon>Hemiptera</taxon>
        <taxon>Sternorrhyncha</taxon>
        <taxon>Aphidomorpha</taxon>
        <taxon>Aphidoidea</taxon>
        <taxon>Aphididae</taxon>
        <taxon>Sipha</taxon>
    </lineage>
</organism>
<gene>
    <name evidence="2" type="primary">LOC112687695</name>
</gene>
<evidence type="ECO:0000313" key="2">
    <source>
        <dbReference type="RefSeq" id="XP_025416346.1"/>
    </source>
</evidence>
<dbReference type="Proteomes" id="UP000694846">
    <property type="component" value="Unplaced"/>
</dbReference>
<dbReference type="OrthoDB" id="6614843at2759"/>
<protein>
    <submittedName>
        <fullName evidence="2">52 kDa repressor of the inhibitor of the protein kinase-like</fullName>
    </submittedName>
</protein>
<evidence type="ECO:0000313" key="1">
    <source>
        <dbReference type="Proteomes" id="UP000694846"/>
    </source>
</evidence>